<evidence type="ECO:0008006" key="6">
    <source>
        <dbReference type="Google" id="ProtNLM"/>
    </source>
</evidence>
<sequence>MFPLTRLFDIVVGLVAVLLLDVAWHNFGQAKYSLRDIANMQRSGSQSTLGHADLHRLFSGIVQPIHAAYTDPTGKIFEMPQSRYWSKPLGKRILVLDIDTRMPNGTNELFGEKPMEWATHESKGGGLVSNAIMDHYLYAQIHGYDYKYVHAQQMDGYHVTWILPHILASLLPDYDFVLALDSDVTATQMEVPLEWLFNRWNITSQTSIAMPWDTLEERPDTHQILSQDSKGNQVLNTGFVLVQNLPFTFDMLQAWSECPTEKRYKGCGHWKKNWSHEQRAFSEFIRYDFNPQGDNIVPIACDDAMSWPGAVDERPGPYRLLNDCQGGFFRHHTWHKERPREEFQDSAMQLLTRLLQERVKQNVDTILIEESKGQLGRR</sequence>
<keyword evidence="5" id="KW-1185">Reference proteome</keyword>
<dbReference type="InterPro" id="IPR029044">
    <property type="entry name" value="Nucleotide-diphossugar_trans"/>
</dbReference>
<evidence type="ECO:0000313" key="4">
    <source>
        <dbReference type="EMBL" id="SMQ49039.1"/>
    </source>
</evidence>
<gene>
    <name evidence="4" type="ORF">ZT3D7_G4190</name>
</gene>
<dbReference type="GO" id="GO:0000139">
    <property type="term" value="C:Golgi membrane"/>
    <property type="evidence" value="ECO:0007669"/>
    <property type="project" value="TreeGrafter"/>
</dbReference>
<evidence type="ECO:0000313" key="5">
    <source>
        <dbReference type="Proteomes" id="UP000215127"/>
    </source>
</evidence>
<dbReference type="PANTHER" id="PTHR31306:SF3">
    <property type="entry name" value="NUCLEOTIDE-DIPHOSPHO-SUGAR TRANSFERASE DOMAIN-CONTAINING PROTEIN"/>
    <property type="match status" value="1"/>
</dbReference>
<comment type="similarity">
    <text evidence="1">Belongs to the glycosyltransferase 34 family.</text>
</comment>
<keyword evidence="2" id="KW-0328">Glycosyltransferase</keyword>
<dbReference type="AlphaFoldDB" id="A0A1X7RNQ5"/>
<protein>
    <recommendedName>
        <fullName evidence="6">Nucleotide-diphospho-sugar transferase domain-containing protein</fullName>
    </recommendedName>
</protein>
<evidence type="ECO:0000256" key="1">
    <source>
        <dbReference type="ARBA" id="ARBA00005664"/>
    </source>
</evidence>
<dbReference type="Proteomes" id="UP000215127">
    <property type="component" value="Chromosome 3"/>
</dbReference>
<proteinExistence type="inferred from homology"/>
<dbReference type="Pfam" id="PF05637">
    <property type="entry name" value="Glyco_transf_34"/>
    <property type="match status" value="1"/>
</dbReference>
<dbReference type="InterPro" id="IPR008630">
    <property type="entry name" value="Glyco_trans_34"/>
</dbReference>
<keyword evidence="3" id="KW-0808">Transferase</keyword>
<name>A0A1X7RNQ5_ZYMT9</name>
<reference evidence="4 5" key="1">
    <citation type="submission" date="2016-06" db="EMBL/GenBank/DDBJ databases">
        <authorList>
            <person name="Kjaerup R.B."/>
            <person name="Dalgaard T.S."/>
            <person name="Juul-Madsen H.R."/>
        </authorList>
    </citation>
    <scope>NUCLEOTIDE SEQUENCE [LARGE SCALE GENOMIC DNA]</scope>
</reference>
<accession>A0A1X7RNQ5</accession>
<evidence type="ECO:0000256" key="3">
    <source>
        <dbReference type="ARBA" id="ARBA00022679"/>
    </source>
</evidence>
<evidence type="ECO:0000256" key="2">
    <source>
        <dbReference type="ARBA" id="ARBA00022676"/>
    </source>
</evidence>
<organism evidence="4 5">
    <name type="scientific">Zymoseptoria tritici (strain ST99CH_3D7)</name>
    <dbReference type="NCBI Taxonomy" id="1276538"/>
    <lineage>
        <taxon>Eukaryota</taxon>
        <taxon>Fungi</taxon>
        <taxon>Dikarya</taxon>
        <taxon>Ascomycota</taxon>
        <taxon>Pezizomycotina</taxon>
        <taxon>Dothideomycetes</taxon>
        <taxon>Dothideomycetidae</taxon>
        <taxon>Mycosphaerellales</taxon>
        <taxon>Mycosphaerellaceae</taxon>
        <taxon>Zymoseptoria</taxon>
    </lineage>
</organism>
<dbReference type="PANTHER" id="PTHR31306">
    <property type="entry name" value="ALPHA-1,6-MANNOSYLTRANSFERASE MNN11-RELATED"/>
    <property type="match status" value="1"/>
</dbReference>
<dbReference type="GO" id="GO:0006487">
    <property type="term" value="P:protein N-linked glycosylation"/>
    <property type="evidence" value="ECO:0007669"/>
    <property type="project" value="TreeGrafter"/>
</dbReference>
<dbReference type="Gene3D" id="3.90.550.10">
    <property type="entry name" value="Spore Coat Polysaccharide Biosynthesis Protein SpsA, Chain A"/>
    <property type="match status" value="1"/>
</dbReference>
<dbReference type="EMBL" id="LT853694">
    <property type="protein sequence ID" value="SMQ49039.1"/>
    <property type="molecule type" value="Genomic_DNA"/>
</dbReference>
<dbReference type="GO" id="GO:0016757">
    <property type="term" value="F:glycosyltransferase activity"/>
    <property type="evidence" value="ECO:0007669"/>
    <property type="project" value="UniProtKB-KW"/>
</dbReference>